<gene>
    <name evidence="3" type="ORF">BP6252_02082</name>
</gene>
<proteinExistence type="predicted"/>
<dbReference type="InterPro" id="IPR057744">
    <property type="entry name" value="OTAase-like"/>
</dbReference>
<dbReference type="InterPro" id="IPR051781">
    <property type="entry name" value="Metallo-dep_Hydrolase"/>
</dbReference>
<comment type="caution">
    <text evidence="3">The sequence shown here is derived from an EMBL/GenBank/DDBJ whole genome shotgun (WGS) entry which is preliminary data.</text>
</comment>
<dbReference type="GO" id="GO:0016810">
    <property type="term" value="F:hydrolase activity, acting on carbon-nitrogen (but not peptide) bonds"/>
    <property type="evidence" value="ECO:0007669"/>
    <property type="project" value="InterPro"/>
</dbReference>
<sequence length="598" mass="63761">MSRNMRAAPSHPHGHIGNLLSPATFTLTPPVGPPPPPPTGPIPAIPPAASRTKSPPPSSRTLDIPLIANPRPKSPPPSPRGSSEIPILIIAPSQEVPPSAKVVKSLYPIHEEEDTIDINALRPRRSSRATVQKPWAPGPHTPYVLYDCQLIDPRNGIVRKDVTLFLAEGKIASVAPTTEKDRTRTTRHAGVKAVKIDGKGFFVCPGLIDCHVHLMAGNNNNNRGSSTTRQELAVMRSAGVLRGMLSNGFTTVRDAGGATLAHSKATEEFLVPGPRVFQGGKMLFQASGLGDTPESWERDEDSSSSCCGVMEGDAVSVGKVVDGVPECTKAVRECVRNGVNHINVCVSGGPTDDNYKSLLFNREELRAITSTSKNMKNIPVSAHCFTSAAIHHAIECNVDSIEHGNMLLPETAQLMASKGIFLTPTLTPHTRPAISQQSSLAQKQNSLLGNAALRSLRTAHEAGVSMCFGTGTTPATLPFQTYEFTIRSRFLPSNIVLQQATINAAKLLGMEGKLGEIVPGALADLLFLRRNPLVDVDCLDDVGAEGDARDEQSAAKAEGEKDLASRRAGGNLALVMKDGRIVLSRIDGVGVERACAWD</sequence>
<name>A0A3D8SDU4_9HELO</name>
<evidence type="ECO:0000313" key="3">
    <source>
        <dbReference type="EMBL" id="RDW84492.1"/>
    </source>
</evidence>
<dbReference type="InterPro" id="IPR011059">
    <property type="entry name" value="Metal-dep_hydrolase_composite"/>
</dbReference>
<dbReference type="AlphaFoldDB" id="A0A3D8SDU4"/>
<dbReference type="PANTHER" id="PTHR43135:SF3">
    <property type="entry name" value="ALPHA-D-RIBOSE 1-METHYLPHOSPHONATE 5-TRIPHOSPHATE DIPHOSPHATASE"/>
    <property type="match status" value="1"/>
</dbReference>
<dbReference type="CDD" id="cd01299">
    <property type="entry name" value="Met_dep_hydrolase_A"/>
    <property type="match status" value="1"/>
</dbReference>
<evidence type="ECO:0000259" key="2">
    <source>
        <dbReference type="Pfam" id="PF01979"/>
    </source>
</evidence>
<evidence type="ECO:0000313" key="4">
    <source>
        <dbReference type="Proteomes" id="UP000256645"/>
    </source>
</evidence>
<dbReference type="InterPro" id="IPR006680">
    <property type="entry name" value="Amidohydro-rel"/>
</dbReference>
<feature type="domain" description="Amidohydrolase-related" evidence="2">
    <location>
        <begin position="202"/>
        <end position="582"/>
    </location>
</feature>
<feature type="compositionally biased region" description="Pro residues" evidence="1">
    <location>
        <begin position="30"/>
        <end position="46"/>
    </location>
</feature>
<dbReference type="Gene3D" id="3.20.20.140">
    <property type="entry name" value="Metal-dependent hydrolases"/>
    <property type="match status" value="1"/>
</dbReference>
<dbReference type="EMBL" id="PDLM01000002">
    <property type="protein sequence ID" value="RDW84492.1"/>
    <property type="molecule type" value="Genomic_DNA"/>
</dbReference>
<dbReference type="Proteomes" id="UP000256645">
    <property type="component" value="Unassembled WGS sequence"/>
</dbReference>
<reference evidence="3 4" key="1">
    <citation type="journal article" date="2018" name="IMA Fungus">
        <title>IMA Genome-F 9: Draft genome sequence of Annulohypoxylon stygium, Aspergillus mulundensis, Berkeleyomyces basicola (syn. Thielaviopsis basicola), Ceratocystis smalleyi, two Cercospora beticola strains, Coleophoma cylindrospora, Fusarium fracticaudum, Phialophora cf. hyalina, and Morchella septimelata.</title>
        <authorList>
            <person name="Wingfield B.D."/>
            <person name="Bills G.F."/>
            <person name="Dong Y."/>
            <person name="Huang W."/>
            <person name="Nel W.J."/>
            <person name="Swalarsk-Parry B.S."/>
            <person name="Vaghefi N."/>
            <person name="Wilken P.M."/>
            <person name="An Z."/>
            <person name="de Beer Z.W."/>
            <person name="De Vos L."/>
            <person name="Chen L."/>
            <person name="Duong T.A."/>
            <person name="Gao Y."/>
            <person name="Hammerbacher A."/>
            <person name="Kikkert J.R."/>
            <person name="Li Y."/>
            <person name="Li H."/>
            <person name="Li K."/>
            <person name="Li Q."/>
            <person name="Liu X."/>
            <person name="Ma X."/>
            <person name="Naidoo K."/>
            <person name="Pethybridge S.J."/>
            <person name="Sun J."/>
            <person name="Steenkamp E.T."/>
            <person name="van der Nest M.A."/>
            <person name="van Wyk S."/>
            <person name="Wingfield M.J."/>
            <person name="Xiong C."/>
            <person name="Yue Q."/>
            <person name="Zhang X."/>
        </authorList>
    </citation>
    <scope>NUCLEOTIDE SEQUENCE [LARGE SCALE GENOMIC DNA]</scope>
    <source>
        <strain evidence="3 4">BP6252</strain>
    </source>
</reference>
<protein>
    <recommendedName>
        <fullName evidence="2">Amidohydrolase-related domain-containing protein</fullName>
    </recommendedName>
</protein>
<dbReference type="STRING" id="1849047.A0A3D8SDU4"/>
<feature type="region of interest" description="Disordered" evidence="1">
    <location>
        <begin position="1"/>
        <end position="84"/>
    </location>
</feature>
<accession>A0A3D8SDU4</accession>
<dbReference type="Gene3D" id="2.30.40.10">
    <property type="entry name" value="Urease, subunit C, domain 1"/>
    <property type="match status" value="1"/>
</dbReference>
<dbReference type="PANTHER" id="PTHR43135">
    <property type="entry name" value="ALPHA-D-RIBOSE 1-METHYLPHOSPHONATE 5-TRIPHOSPHATE DIPHOSPHATASE"/>
    <property type="match status" value="1"/>
</dbReference>
<evidence type="ECO:0000256" key="1">
    <source>
        <dbReference type="SAM" id="MobiDB-lite"/>
    </source>
</evidence>
<dbReference type="Pfam" id="PF01979">
    <property type="entry name" value="Amidohydro_1"/>
    <property type="match status" value="1"/>
</dbReference>
<dbReference type="SUPFAM" id="SSF51338">
    <property type="entry name" value="Composite domain of metallo-dependent hydrolases"/>
    <property type="match status" value="1"/>
</dbReference>
<dbReference type="SUPFAM" id="SSF51556">
    <property type="entry name" value="Metallo-dependent hydrolases"/>
    <property type="match status" value="1"/>
</dbReference>
<keyword evidence="4" id="KW-1185">Reference proteome</keyword>
<dbReference type="OrthoDB" id="194468at2759"/>
<organism evidence="3 4">
    <name type="scientific">Coleophoma cylindrospora</name>
    <dbReference type="NCBI Taxonomy" id="1849047"/>
    <lineage>
        <taxon>Eukaryota</taxon>
        <taxon>Fungi</taxon>
        <taxon>Dikarya</taxon>
        <taxon>Ascomycota</taxon>
        <taxon>Pezizomycotina</taxon>
        <taxon>Leotiomycetes</taxon>
        <taxon>Helotiales</taxon>
        <taxon>Dermateaceae</taxon>
        <taxon>Coleophoma</taxon>
    </lineage>
</organism>
<dbReference type="InterPro" id="IPR032466">
    <property type="entry name" value="Metal_Hydrolase"/>
</dbReference>